<organism evidence="1 2">
    <name type="scientific">Hygrophoropsis aurantiaca</name>
    <dbReference type="NCBI Taxonomy" id="72124"/>
    <lineage>
        <taxon>Eukaryota</taxon>
        <taxon>Fungi</taxon>
        <taxon>Dikarya</taxon>
        <taxon>Basidiomycota</taxon>
        <taxon>Agaricomycotina</taxon>
        <taxon>Agaricomycetes</taxon>
        <taxon>Agaricomycetidae</taxon>
        <taxon>Boletales</taxon>
        <taxon>Coniophorineae</taxon>
        <taxon>Hygrophoropsidaceae</taxon>
        <taxon>Hygrophoropsis</taxon>
    </lineage>
</organism>
<name>A0ACB8ADD7_9AGAM</name>
<dbReference type="EMBL" id="MU267683">
    <property type="protein sequence ID" value="KAH7911292.1"/>
    <property type="molecule type" value="Genomic_DNA"/>
</dbReference>
<gene>
    <name evidence="1" type="ORF">BJ138DRAFT_1151046</name>
</gene>
<accession>A0ACB8ADD7</accession>
<dbReference type="Proteomes" id="UP000790377">
    <property type="component" value="Unassembled WGS sequence"/>
</dbReference>
<proteinExistence type="predicted"/>
<protein>
    <submittedName>
        <fullName evidence="1">Uncharacterized protein</fullName>
    </submittedName>
</protein>
<reference evidence="1" key="1">
    <citation type="journal article" date="2021" name="New Phytol.">
        <title>Evolutionary innovations through gain and loss of genes in the ectomycorrhizal Boletales.</title>
        <authorList>
            <person name="Wu G."/>
            <person name="Miyauchi S."/>
            <person name="Morin E."/>
            <person name="Kuo A."/>
            <person name="Drula E."/>
            <person name="Varga T."/>
            <person name="Kohler A."/>
            <person name="Feng B."/>
            <person name="Cao Y."/>
            <person name="Lipzen A."/>
            <person name="Daum C."/>
            <person name="Hundley H."/>
            <person name="Pangilinan J."/>
            <person name="Johnson J."/>
            <person name="Barry K."/>
            <person name="LaButti K."/>
            <person name="Ng V."/>
            <person name="Ahrendt S."/>
            <person name="Min B."/>
            <person name="Choi I.G."/>
            <person name="Park H."/>
            <person name="Plett J.M."/>
            <person name="Magnuson J."/>
            <person name="Spatafora J.W."/>
            <person name="Nagy L.G."/>
            <person name="Henrissat B."/>
            <person name="Grigoriev I.V."/>
            <person name="Yang Z.L."/>
            <person name="Xu J."/>
            <person name="Martin F.M."/>
        </authorList>
    </citation>
    <scope>NUCLEOTIDE SEQUENCE</scope>
    <source>
        <strain evidence="1">ATCC 28755</strain>
    </source>
</reference>
<evidence type="ECO:0000313" key="2">
    <source>
        <dbReference type="Proteomes" id="UP000790377"/>
    </source>
</evidence>
<evidence type="ECO:0000313" key="1">
    <source>
        <dbReference type="EMBL" id="KAH7911292.1"/>
    </source>
</evidence>
<comment type="caution">
    <text evidence="1">The sequence shown here is derived from an EMBL/GenBank/DDBJ whole genome shotgun (WGS) entry which is preliminary data.</text>
</comment>
<sequence length="142" mass="16377">MHRYRGHRADSFLPTDIVELNELRARHRTFDGAYRRTALATLGYALTVLRLFDPQFYRIGILYLVLSALLYIVSYFRGRHSRHDFADQSEHKELYQNAIPTVGQEDRRQYGRPFITAGLNVVSVAAIVIAVEIALLVLVLRM</sequence>
<keyword evidence="2" id="KW-1185">Reference proteome</keyword>